<evidence type="ECO:0000313" key="3">
    <source>
        <dbReference type="Proteomes" id="UP000593571"/>
    </source>
</evidence>
<accession>A0A7J8HS60</accession>
<dbReference type="EMBL" id="JACASE010000004">
    <property type="protein sequence ID" value="KAF6474831.1"/>
    <property type="molecule type" value="Genomic_DNA"/>
</dbReference>
<organism evidence="2 3">
    <name type="scientific">Rousettus aegyptiacus</name>
    <name type="common">Egyptian fruit bat</name>
    <name type="synonym">Pteropus aegyptiacus</name>
    <dbReference type="NCBI Taxonomy" id="9407"/>
    <lineage>
        <taxon>Eukaryota</taxon>
        <taxon>Metazoa</taxon>
        <taxon>Chordata</taxon>
        <taxon>Craniata</taxon>
        <taxon>Vertebrata</taxon>
        <taxon>Euteleostomi</taxon>
        <taxon>Mammalia</taxon>
        <taxon>Eutheria</taxon>
        <taxon>Laurasiatheria</taxon>
        <taxon>Chiroptera</taxon>
        <taxon>Yinpterochiroptera</taxon>
        <taxon>Pteropodoidea</taxon>
        <taxon>Pteropodidae</taxon>
        <taxon>Rousettinae</taxon>
        <taxon>Rousettus</taxon>
    </lineage>
</organism>
<feature type="compositionally biased region" description="Basic residues" evidence="1">
    <location>
        <begin position="85"/>
        <end position="101"/>
    </location>
</feature>
<evidence type="ECO:0000313" key="2">
    <source>
        <dbReference type="EMBL" id="KAF6474831.1"/>
    </source>
</evidence>
<evidence type="ECO:0000256" key="1">
    <source>
        <dbReference type="SAM" id="MobiDB-lite"/>
    </source>
</evidence>
<protein>
    <submittedName>
        <fullName evidence="2">Uncharacterized protein</fullName>
    </submittedName>
</protein>
<gene>
    <name evidence="2" type="ORF">HJG63_010964</name>
</gene>
<feature type="compositionally biased region" description="Basic and acidic residues" evidence="1">
    <location>
        <begin position="102"/>
        <end position="111"/>
    </location>
</feature>
<reference evidence="2 3" key="1">
    <citation type="journal article" date="2020" name="Nature">
        <title>Six reference-quality genomes reveal evolution of bat adaptations.</title>
        <authorList>
            <person name="Jebb D."/>
            <person name="Huang Z."/>
            <person name="Pippel M."/>
            <person name="Hughes G.M."/>
            <person name="Lavrichenko K."/>
            <person name="Devanna P."/>
            <person name="Winkler S."/>
            <person name="Jermiin L.S."/>
            <person name="Skirmuntt E.C."/>
            <person name="Katzourakis A."/>
            <person name="Burkitt-Gray L."/>
            <person name="Ray D.A."/>
            <person name="Sullivan K.A.M."/>
            <person name="Roscito J.G."/>
            <person name="Kirilenko B.M."/>
            <person name="Davalos L.M."/>
            <person name="Corthals A.P."/>
            <person name="Power M.L."/>
            <person name="Jones G."/>
            <person name="Ransome R.D."/>
            <person name="Dechmann D.K.N."/>
            <person name="Locatelli A.G."/>
            <person name="Puechmaille S.J."/>
            <person name="Fedrigo O."/>
            <person name="Jarvis E.D."/>
            <person name="Hiller M."/>
            <person name="Vernes S.C."/>
            <person name="Myers E.W."/>
            <person name="Teeling E.C."/>
        </authorList>
    </citation>
    <scope>NUCLEOTIDE SEQUENCE [LARGE SCALE GENOMIC DNA]</scope>
    <source>
        <strain evidence="2">MRouAeg1</strain>
        <tissue evidence="2">Muscle</tissue>
    </source>
</reference>
<feature type="region of interest" description="Disordered" evidence="1">
    <location>
        <begin position="1"/>
        <end position="122"/>
    </location>
</feature>
<proteinExistence type="predicted"/>
<keyword evidence="3" id="KW-1185">Reference proteome</keyword>
<dbReference type="Proteomes" id="UP000593571">
    <property type="component" value="Unassembled WGS sequence"/>
</dbReference>
<dbReference type="AlphaFoldDB" id="A0A7J8HS60"/>
<sequence>MHRLKPVHTGTGTIPHALRSKPCADMHPSPQSALLGASTFYLSLPTSTPAPTPPPSSSSFLNPKFSPSPSPGLPRLQLPGDPVHLKGRKKEKGRKNRKKEGNRRMKPDRRGSGALSYLSASQ</sequence>
<name>A0A7J8HS60_ROUAE</name>
<comment type="caution">
    <text evidence="2">The sequence shown here is derived from an EMBL/GenBank/DDBJ whole genome shotgun (WGS) entry which is preliminary data.</text>
</comment>